<proteinExistence type="predicted"/>
<evidence type="ECO:0000256" key="1">
    <source>
        <dbReference type="SAM" id="Phobius"/>
    </source>
</evidence>
<dbReference type="Proteomes" id="UP000430146">
    <property type="component" value="Unassembled WGS sequence"/>
</dbReference>
<evidence type="ECO:0000313" key="3">
    <source>
        <dbReference type="Proteomes" id="UP000430146"/>
    </source>
</evidence>
<feature type="transmembrane region" description="Helical" evidence="1">
    <location>
        <begin position="7"/>
        <end position="28"/>
    </location>
</feature>
<keyword evidence="1" id="KW-1133">Transmembrane helix</keyword>
<accession>A0A5S9R9B5</accession>
<keyword evidence="1" id="KW-0812">Transmembrane</keyword>
<evidence type="ECO:0000313" key="2">
    <source>
        <dbReference type="EMBL" id="CAA0136737.1"/>
    </source>
</evidence>
<organism evidence="2 3">
    <name type="scientific">Mycolicibacterium vanbaalenii</name>
    <name type="common">Mycobacterium vanbaalenii</name>
    <dbReference type="NCBI Taxonomy" id="110539"/>
    <lineage>
        <taxon>Bacteria</taxon>
        <taxon>Bacillati</taxon>
        <taxon>Actinomycetota</taxon>
        <taxon>Actinomycetes</taxon>
        <taxon>Mycobacteriales</taxon>
        <taxon>Mycobacteriaceae</taxon>
        <taxon>Mycolicibacterium</taxon>
    </lineage>
</organism>
<gene>
    <name evidence="2" type="ORF">AELLOGFF_02134</name>
</gene>
<keyword evidence="3" id="KW-1185">Reference proteome</keyword>
<dbReference type="AlphaFoldDB" id="A0A5S9R9B5"/>
<dbReference type="EMBL" id="CACSIP010000067">
    <property type="protein sequence ID" value="CAA0136737.1"/>
    <property type="molecule type" value="Genomic_DNA"/>
</dbReference>
<sequence>MSIRRREIVIALSEISIFSFCILCLYSLDSFASTRRKEPHAPL</sequence>
<keyword evidence="1" id="KW-0472">Membrane</keyword>
<protein>
    <submittedName>
        <fullName evidence="2">Uncharacterized protein</fullName>
    </submittedName>
</protein>
<name>A0A5S9R9B5_MYCVN</name>
<reference evidence="2 3" key="1">
    <citation type="submission" date="2019-11" db="EMBL/GenBank/DDBJ databases">
        <authorList>
            <person name="Holert J."/>
        </authorList>
    </citation>
    <scope>NUCLEOTIDE SEQUENCE [LARGE SCALE GENOMIC DNA]</scope>
    <source>
        <strain evidence="2">BC8_1</strain>
    </source>
</reference>